<dbReference type="RefSeq" id="WP_186966490.1">
    <property type="nucleotide sequence ID" value="NZ_JACOOE010000001.1"/>
</dbReference>
<gene>
    <name evidence="2" type="ORF">H8S67_04030</name>
</gene>
<evidence type="ECO:0000313" key="2">
    <source>
        <dbReference type="EMBL" id="MBC5603839.1"/>
    </source>
</evidence>
<feature type="chain" id="PRO_5045364572" description="Glycoside hydrolase family 5 domain-containing protein" evidence="1">
    <location>
        <begin position="21"/>
        <end position="532"/>
    </location>
</feature>
<reference evidence="2 3" key="1">
    <citation type="submission" date="2020-08" db="EMBL/GenBank/DDBJ databases">
        <title>Genome public.</title>
        <authorList>
            <person name="Liu C."/>
            <person name="Sun Q."/>
        </authorList>
    </citation>
    <scope>NUCLEOTIDE SEQUENCE [LARGE SCALE GENOMIC DNA]</scope>
    <source>
        <strain evidence="2 3">M27</strain>
    </source>
</reference>
<organism evidence="2 3">
    <name type="scientific">Bacteroides difficilis</name>
    <dbReference type="NCBI Taxonomy" id="2763021"/>
    <lineage>
        <taxon>Bacteria</taxon>
        <taxon>Pseudomonadati</taxon>
        <taxon>Bacteroidota</taxon>
        <taxon>Bacteroidia</taxon>
        <taxon>Bacteroidales</taxon>
        <taxon>Bacteroidaceae</taxon>
        <taxon>Bacteroides</taxon>
    </lineage>
</organism>
<sequence length="532" mass="60585">MRKTYVILVLACLLIGQAEAQIAIKGNDFYIDGKKFFIKGIGYEVGALPGRDPNQREFNAEQLRFDMARIAKGGFNTIRTWGAFTDEEMAVVSEFNLKIIMGIWIDPHRDFSDPLFADEARKIVSQTVSYTRKYDQIIGYLVMNEPLAHDIMHAGYAQTTALWKSLVDIIHNAHPGRPVSIANTPCGTFVNPDLFDFGAYNNYIYNPVMVNFLHQYRNFTEYVCSLSTEAKPVVITEFGLSVSGKGPGKYGYGGNTMQEQSDGDITMYKGLVDGGAKGACVFCYSDGWWKGGNPYRHNDVPEEWFGLVEYANADDHRGKERPSWEAICRFQSAVITEPRSEEIYQQEIPIEIFANDTIKRIEIYRNDSILWSKLITGEYTHASIPMLVSRPTDVVLVFKCYDEMEQLIKQEEKVILVTNQPIALPTIDIRYNADCWDTRKLDVTYNIKDKTDLFTYSDVFDCAYYPHIGFDYGSKDSIQVTGDKPLMSHWEIGRDVPVFTIGGAFDLQLGQFKKRIYNQVTSCRSPKKRSLH</sequence>
<dbReference type="SUPFAM" id="SSF51445">
    <property type="entry name" value="(Trans)glycosidases"/>
    <property type="match status" value="1"/>
</dbReference>
<accession>A0ABR7C8I1</accession>
<comment type="caution">
    <text evidence="2">The sequence shown here is derived from an EMBL/GenBank/DDBJ whole genome shotgun (WGS) entry which is preliminary data.</text>
</comment>
<protein>
    <recommendedName>
        <fullName evidence="4">Glycoside hydrolase family 5 domain-containing protein</fullName>
    </recommendedName>
</protein>
<dbReference type="EMBL" id="JACOOE010000001">
    <property type="protein sequence ID" value="MBC5603839.1"/>
    <property type="molecule type" value="Genomic_DNA"/>
</dbReference>
<evidence type="ECO:0000313" key="3">
    <source>
        <dbReference type="Proteomes" id="UP000600600"/>
    </source>
</evidence>
<evidence type="ECO:0008006" key="4">
    <source>
        <dbReference type="Google" id="ProtNLM"/>
    </source>
</evidence>
<proteinExistence type="predicted"/>
<name>A0ABR7C8I1_9BACE</name>
<dbReference type="Gene3D" id="3.20.20.80">
    <property type="entry name" value="Glycosidases"/>
    <property type="match status" value="1"/>
</dbReference>
<keyword evidence="1" id="KW-0732">Signal</keyword>
<dbReference type="InterPro" id="IPR017853">
    <property type="entry name" value="GH"/>
</dbReference>
<evidence type="ECO:0000256" key="1">
    <source>
        <dbReference type="SAM" id="SignalP"/>
    </source>
</evidence>
<dbReference type="Proteomes" id="UP000600600">
    <property type="component" value="Unassembled WGS sequence"/>
</dbReference>
<feature type="signal peptide" evidence="1">
    <location>
        <begin position="1"/>
        <end position="20"/>
    </location>
</feature>
<keyword evidence="3" id="KW-1185">Reference proteome</keyword>